<feature type="transmembrane region" description="Helical" evidence="4">
    <location>
        <begin position="837"/>
        <end position="859"/>
    </location>
</feature>
<keyword evidence="2" id="KW-1003">Cell membrane</keyword>
<organism evidence="6 7">
    <name type="scientific">Colletotrichum gloeosporioides</name>
    <name type="common">Anthracnose fungus</name>
    <name type="synonym">Glomerella cingulata</name>
    <dbReference type="NCBI Taxonomy" id="474922"/>
    <lineage>
        <taxon>Eukaryota</taxon>
        <taxon>Fungi</taxon>
        <taxon>Dikarya</taxon>
        <taxon>Ascomycota</taxon>
        <taxon>Pezizomycotina</taxon>
        <taxon>Sordariomycetes</taxon>
        <taxon>Hypocreomycetidae</taxon>
        <taxon>Glomerellales</taxon>
        <taxon>Glomerellaceae</taxon>
        <taxon>Colletotrichum</taxon>
        <taxon>Colletotrichum gloeosporioides species complex</taxon>
    </lineage>
</organism>
<evidence type="ECO:0000313" key="6">
    <source>
        <dbReference type="EMBL" id="KAF3809239.1"/>
    </source>
</evidence>
<feature type="transmembrane region" description="Helical" evidence="4">
    <location>
        <begin position="55"/>
        <end position="76"/>
    </location>
</feature>
<keyword evidence="4" id="KW-0472">Membrane</keyword>
<dbReference type="SUPFAM" id="SSF103473">
    <property type="entry name" value="MFS general substrate transporter"/>
    <property type="match status" value="1"/>
</dbReference>
<dbReference type="Pfam" id="PF07690">
    <property type="entry name" value="MFS_1"/>
    <property type="match status" value="1"/>
</dbReference>
<feature type="transmembrane region" description="Helical" evidence="4">
    <location>
        <begin position="803"/>
        <end position="825"/>
    </location>
</feature>
<feature type="transmembrane region" description="Helical" evidence="4">
    <location>
        <begin position="96"/>
        <end position="118"/>
    </location>
</feature>
<dbReference type="Gene3D" id="1.20.1250.20">
    <property type="entry name" value="MFS general substrate transporter like domains"/>
    <property type="match status" value="2"/>
</dbReference>
<evidence type="ECO:0000256" key="1">
    <source>
        <dbReference type="ARBA" id="ARBA00004429"/>
    </source>
</evidence>
<keyword evidence="4" id="KW-0812">Transmembrane</keyword>
<keyword evidence="7" id="KW-1185">Reference proteome</keyword>
<feature type="region of interest" description="Disordered" evidence="3">
    <location>
        <begin position="943"/>
        <end position="1009"/>
    </location>
</feature>
<feature type="transmembrane region" description="Helical" evidence="4">
    <location>
        <begin position="130"/>
        <end position="153"/>
    </location>
</feature>
<feature type="compositionally biased region" description="Basic and acidic residues" evidence="3">
    <location>
        <begin position="309"/>
        <end position="318"/>
    </location>
</feature>
<evidence type="ECO:0000259" key="5">
    <source>
        <dbReference type="Pfam" id="PF20684"/>
    </source>
</evidence>
<evidence type="ECO:0000313" key="7">
    <source>
        <dbReference type="Proteomes" id="UP000613401"/>
    </source>
</evidence>
<feature type="transmembrane region" description="Helical" evidence="4">
    <location>
        <begin position="17"/>
        <end position="35"/>
    </location>
</feature>
<feature type="domain" description="Rhodopsin" evidence="5">
    <location>
        <begin position="35"/>
        <end position="290"/>
    </location>
</feature>
<dbReference type="GO" id="GO:0022857">
    <property type="term" value="F:transmembrane transporter activity"/>
    <property type="evidence" value="ECO:0007669"/>
    <property type="project" value="InterPro"/>
</dbReference>
<sequence>MSVVTATDDGVPDRGPAVFAVTTATFVLASVMVAARLFCRRFIVRNVSWDDKTMFLAWLIAFGLSFTICFGTRRGLGRYDSDIARSHWDSLRACEYVFSILYNPALMATKTAVLIFYLRLSKNTQKVLRFASWVTLGIVNLAGTVLTLMNIFQCRPVQAAWEVGQDTSQCIPLLTEFICSAPINIVTDLAILALPIPVLTGMRLPPRQKIILVLTFTLGIFVTVVDVVRIYYLQQAVTSVPTGVSTDPNSRFGGTPNFAWNSSLSFMWSAVEVNVGMSCACIPTLKPLIIKILPAMIIDPDGTRSSTQTEKDILDSPRNRNGSDGLILPTTNPNRGSVSVQQPPAAARASRDFGASLNPTTADTDGNGLTALEFLTTPEMTLEQFEASSAGRLGGMRTRTSMATSRENTIYFGFVNMRRPKSMVKCDSQESFRYCLVVTILFLMWGISYGLLNTLNNVISSVSQMSVAQTLGLTTAYFGGGYFFGPLVVGEWILRRDEHHRRNRKNNRHGAESVGGFKVTFIVGLCFYGVGTIIFWPSAVTKSWGGFLLSNFVVGFGLSVLETGANAFLILCGPPEYGETRLLLAQGVQGIGAVLSGLMAQRVFFTKITNQDGTNDNSTTLLNVQWTYLAITLLCVALGLFFYYMPLPELNDNELQETADRLPVNPHKRSIGGLQLRTWSLIFAVIAQWTYVASQECNNIFFRALLIAILPNQEDAGSAATNADTNPGENSDKPPGLALGVTDYHLVAHSAFAVSRFIVAYLTYLSVRNPRMPKPRTWLSISVGLSLFAALLTVVLRPADPNMLLIPVVLFYFGEGPVWPLIFAIGLRGQGRRTKRAAAFITMGGSGAAFFPYVMYAIINNGATVQLAFVLIVALFVLTAFYPIWLESLKDARAMTNPEHSVITAEERQAHEDEIDMNREVRRRRRTLSTIAAKRKRGSIFSKISPFGRTNGESVTPPAVEHSEEKNSNKSSEASNDTRSQTRRADPDGIRPDALHPPEPIRIRHAADPDDFDVQQLGLLRDQLRNRLDISQSQRVQRRTGHAAEPGAGEPRRQLICLFFQQQTRAERVHRRDEADLARHLEHRVRGHDGRVLAQRGDELLVVRRVGVRRRLQPDGDGGRLREGGEVGLQLGAVRRGRRGGGDVGAREVDLHRERVRRRGGEGGDAGVAFCDLVRGAGDAYDDELAVVVALDGGCGQLGDEVEVGVEGERGVAQVVERGDVFWAQVLRGGVVGGGVGDGGGGAGG</sequence>
<dbReference type="GeneID" id="69018561"/>
<reference evidence="6" key="2">
    <citation type="submission" date="2020-03" db="EMBL/GenBank/DDBJ databases">
        <authorList>
            <person name="Fu F.-F."/>
            <person name="Chen J."/>
        </authorList>
    </citation>
    <scope>NUCLEOTIDE SEQUENCE</scope>
    <source>
        <strain evidence="6">Lc1</strain>
    </source>
</reference>
<feature type="transmembrane region" description="Helical" evidence="4">
    <location>
        <begin position="210"/>
        <end position="232"/>
    </location>
</feature>
<feature type="compositionally biased region" description="Basic and acidic residues" evidence="3">
    <location>
        <begin position="983"/>
        <end position="1008"/>
    </location>
</feature>
<feature type="region of interest" description="Disordered" evidence="3">
    <location>
        <begin position="301"/>
        <end position="360"/>
    </location>
</feature>
<evidence type="ECO:0000256" key="2">
    <source>
        <dbReference type="ARBA" id="ARBA00022475"/>
    </source>
</evidence>
<dbReference type="GO" id="GO:0005886">
    <property type="term" value="C:plasma membrane"/>
    <property type="evidence" value="ECO:0007669"/>
    <property type="project" value="UniProtKB-SubCell"/>
</dbReference>
<protein>
    <submittedName>
        <fullName evidence="6">L-fucose permease</fullName>
    </submittedName>
</protein>
<evidence type="ECO:0000256" key="3">
    <source>
        <dbReference type="SAM" id="MobiDB-lite"/>
    </source>
</evidence>
<dbReference type="InterPro" id="IPR050375">
    <property type="entry name" value="MFS_TsgA-like"/>
</dbReference>
<feature type="transmembrane region" description="Helical" evidence="4">
    <location>
        <begin position="583"/>
        <end position="605"/>
    </location>
</feature>
<gene>
    <name evidence="6" type="ORF">GCG54_00011435</name>
</gene>
<feature type="transmembrane region" description="Helical" evidence="4">
    <location>
        <begin position="431"/>
        <end position="451"/>
    </location>
</feature>
<dbReference type="InterPro" id="IPR036259">
    <property type="entry name" value="MFS_trans_sf"/>
</dbReference>
<dbReference type="Pfam" id="PF20684">
    <property type="entry name" value="Fung_rhodopsin"/>
    <property type="match status" value="1"/>
</dbReference>
<dbReference type="InterPro" id="IPR049326">
    <property type="entry name" value="Rhodopsin_dom_fungi"/>
</dbReference>
<dbReference type="PANTHER" id="PTHR43702">
    <property type="entry name" value="L-FUCOSE-PROTON SYMPORTER"/>
    <property type="match status" value="1"/>
</dbReference>
<feature type="transmembrane region" description="Helical" evidence="4">
    <location>
        <begin position="865"/>
        <end position="885"/>
    </location>
</feature>
<feature type="transmembrane region" description="Helical" evidence="4">
    <location>
        <begin position="471"/>
        <end position="494"/>
    </location>
</feature>
<accession>A0A8H4FQA7</accession>
<dbReference type="Proteomes" id="UP000613401">
    <property type="component" value="Unassembled WGS sequence"/>
</dbReference>
<keyword evidence="4" id="KW-1133">Transmembrane helix</keyword>
<dbReference type="InterPro" id="IPR011701">
    <property type="entry name" value="MFS"/>
</dbReference>
<feature type="transmembrane region" description="Helical" evidence="4">
    <location>
        <begin position="777"/>
        <end position="797"/>
    </location>
</feature>
<feature type="transmembrane region" description="Helical" evidence="4">
    <location>
        <begin position="548"/>
        <end position="571"/>
    </location>
</feature>
<dbReference type="EMBL" id="WVTB01000017">
    <property type="protein sequence ID" value="KAF3809239.1"/>
    <property type="molecule type" value="Genomic_DNA"/>
</dbReference>
<feature type="transmembrane region" description="Helical" evidence="4">
    <location>
        <begin position="515"/>
        <end position="536"/>
    </location>
</feature>
<evidence type="ECO:0000256" key="4">
    <source>
        <dbReference type="SAM" id="Phobius"/>
    </source>
</evidence>
<comment type="caution">
    <text evidence="6">The sequence shown here is derived from an EMBL/GenBank/DDBJ whole genome shotgun (WGS) entry which is preliminary data.</text>
</comment>
<reference evidence="6" key="1">
    <citation type="journal article" date="2020" name="Phytopathology">
        <title>Genome sequence and comparative analysis of Colletotrichum gloeosporioides isolated from Liriodendron leaves.</title>
        <authorList>
            <person name="Fu F.F."/>
            <person name="Hao Z."/>
            <person name="Wang P."/>
            <person name="Lu Y."/>
            <person name="Xue L.J."/>
            <person name="Wei G."/>
            <person name="Tian Y."/>
            <person name="Baishi H."/>
            <person name="Xu H."/>
            <person name="Shi J."/>
            <person name="Cheng T."/>
            <person name="Wang G."/>
            <person name="Yi Y."/>
            <person name="Chen J."/>
        </authorList>
    </citation>
    <scope>NUCLEOTIDE SEQUENCE</scope>
    <source>
        <strain evidence="6">Lc1</strain>
    </source>
</reference>
<comment type="subcellular location">
    <subcellularLocation>
        <location evidence="1">Cell inner membrane</location>
        <topology evidence="1">Multi-pass membrane protein</topology>
    </subcellularLocation>
</comment>
<feature type="compositionally biased region" description="Polar residues" evidence="3">
    <location>
        <begin position="329"/>
        <end position="342"/>
    </location>
</feature>
<proteinExistence type="predicted"/>
<feature type="transmembrane region" description="Helical" evidence="4">
    <location>
        <begin position="625"/>
        <end position="645"/>
    </location>
</feature>
<dbReference type="PANTHER" id="PTHR43702:SF13">
    <property type="entry name" value="MONOSACCHARIDE TRANSPORTER, PUTATIVE (AFU_ORTHOLOGUE AFUA_4G06630)-RELATED"/>
    <property type="match status" value="1"/>
</dbReference>
<dbReference type="AlphaFoldDB" id="A0A8H4FQA7"/>
<dbReference type="RefSeq" id="XP_045268398.1">
    <property type="nucleotide sequence ID" value="XM_045411340.1"/>
</dbReference>
<name>A0A8H4FQA7_COLGL</name>